<dbReference type="GO" id="GO:0003723">
    <property type="term" value="F:RNA binding"/>
    <property type="evidence" value="ECO:0007669"/>
    <property type="project" value="UniProtKB-KW"/>
</dbReference>
<dbReference type="PANTHER" id="PTHR21321:SF1">
    <property type="entry name" value="EXOSOME COMPLEX COMPONENT RRP40"/>
    <property type="match status" value="1"/>
</dbReference>
<dbReference type="GO" id="GO:0071038">
    <property type="term" value="P:TRAMP-dependent tRNA surveillance pathway"/>
    <property type="evidence" value="ECO:0007669"/>
    <property type="project" value="TreeGrafter"/>
</dbReference>
<dbReference type="Gene3D" id="3.30.1370.10">
    <property type="entry name" value="K Homology domain, type 1"/>
    <property type="match status" value="1"/>
</dbReference>
<dbReference type="SUPFAM" id="SSF54791">
    <property type="entry name" value="Eukaryotic type KH-domain (KH-domain type I)"/>
    <property type="match status" value="1"/>
</dbReference>
<evidence type="ECO:0000259" key="11">
    <source>
        <dbReference type="Pfam" id="PF18311"/>
    </source>
</evidence>
<organism evidence="12 13">
    <name type="scientific">Syncephalis pseudoplumigaleata</name>
    <dbReference type="NCBI Taxonomy" id="1712513"/>
    <lineage>
        <taxon>Eukaryota</taxon>
        <taxon>Fungi</taxon>
        <taxon>Fungi incertae sedis</taxon>
        <taxon>Zoopagomycota</taxon>
        <taxon>Zoopagomycotina</taxon>
        <taxon>Zoopagomycetes</taxon>
        <taxon>Zoopagales</taxon>
        <taxon>Piptocephalidaceae</taxon>
        <taxon>Syncephalis</taxon>
    </lineage>
</organism>
<reference evidence="13" key="1">
    <citation type="journal article" date="2018" name="Nat. Microbiol.">
        <title>Leveraging single-cell genomics to expand the fungal tree of life.</title>
        <authorList>
            <person name="Ahrendt S.R."/>
            <person name="Quandt C.A."/>
            <person name="Ciobanu D."/>
            <person name="Clum A."/>
            <person name="Salamov A."/>
            <person name="Andreopoulos B."/>
            <person name="Cheng J.F."/>
            <person name="Woyke T."/>
            <person name="Pelin A."/>
            <person name="Henrissat B."/>
            <person name="Reynolds N.K."/>
            <person name="Benny G.L."/>
            <person name="Smith M.E."/>
            <person name="James T.Y."/>
            <person name="Grigoriev I.V."/>
        </authorList>
    </citation>
    <scope>NUCLEOTIDE SEQUENCE [LARGE SCALE GENOMIC DNA]</scope>
    <source>
        <strain evidence="13">Benny S71-1</strain>
    </source>
</reference>
<comment type="subcellular location">
    <subcellularLocation>
        <location evidence="1">Cytoplasm</location>
    </subcellularLocation>
    <subcellularLocation>
        <location evidence="2">Nucleus</location>
        <location evidence="2">Nucleolus</location>
    </subcellularLocation>
</comment>
<evidence type="ECO:0000256" key="4">
    <source>
        <dbReference type="ARBA" id="ARBA00022490"/>
    </source>
</evidence>
<dbReference type="SUPFAM" id="SSF50249">
    <property type="entry name" value="Nucleic acid-binding proteins"/>
    <property type="match status" value="1"/>
</dbReference>
<evidence type="ECO:0000256" key="8">
    <source>
        <dbReference type="ARBA" id="ARBA00023242"/>
    </source>
</evidence>
<feature type="domain" description="K Homology" evidence="10">
    <location>
        <begin position="153"/>
        <end position="199"/>
    </location>
</feature>
<dbReference type="InterPro" id="IPR004088">
    <property type="entry name" value="KH_dom_type_1"/>
</dbReference>
<dbReference type="Pfam" id="PF21262">
    <property type="entry name" value="RRP40_S1"/>
    <property type="match status" value="1"/>
</dbReference>
<protein>
    <recommendedName>
        <fullName evidence="9">Ribosomal RNA-processing protein 40</fullName>
    </recommendedName>
</protein>
<proteinExistence type="inferred from homology"/>
<evidence type="ECO:0000256" key="1">
    <source>
        <dbReference type="ARBA" id="ARBA00004496"/>
    </source>
</evidence>
<evidence type="ECO:0000256" key="2">
    <source>
        <dbReference type="ARBA" id="ARBA00004604"/>
    </source>
</evidence>
<evidence type="ECO:0000256" key="9">
    <source>
        <dbReference type="ARBA" id="ARBA00030615"/>
    </source>
</evidence>
<keyword evidence="8" id="KW-0539">Nucleus</keyword>
<dbReference type="InterPro" id="IPR037319">
    <property type="entry name" value="Rrp40_S1"/>
</dbReference>
<dbReference type="GO" id="GO:0005730">
    <property type="term" value="C:nucleolus"/>
    <property type="evidence" value="ECO:0007669"/>
    <property type="project" value="UniProtKB-SubCell"/>
</dbReference>
<sequence length="244" mass="26415">MAKIILPGEQVDVFTVDDTVDASLPVCLGPGLVQSETAVHAIQGGLLRSQETARHWWIESNKKRYVPAVGEPVIGQVTSRHAEEYRVDIGGAHTAVLPALAFEGATKKNRPNLKVGALVYARVSLADKDMEPELECVNPSTGRSDGYGELTDGFMVHCGLAHCLRLLRPNAAALTALGQHIPFEVAVGMNGRVWIRADTIDHTILGATMITRSEHVYGDMTTALTASTELDACRRLVKQLVQQL</sequence>
<name>A0A4P9Z550_9FUNG</name>
<dbReference type="Gene3D" id="2.40.50.140">
    <property type="entry name" value="Nucleic acid-binding proteins"/>
    <property type="match status" value="1"/>
</dbReference>
<dbReference type="GO" id="GO:0071034">
    <property type="term" value="P:CUT catabolic process"/>
    <property type="evidence" value="ECO:0007669"/>
    <property type="project" value="TreeGrafter"/>
</dbReference>
<dbReference type="Gene3D" id="2.40.50.100">
    <property type="match status" value="1"/>
</dbReference>
<dbReference type="GO" id="GO:0034475">
    <property type="term" value="P:U4 snRNA 3'-end processing"/>
    <property type="evidence" value="ECO:0007669"/>
    <property type="project" value="TreeGrafter"/>
</dbReference>
<evidence type="ECO:0000259" key="10">
    <source>
        <dbReference type="Pfam" id="PF15985"/>
    </source>
</evidence>
<dbReference type="Pfam" id="PF18311">
    <property type="entry name" value="Rrp40_N"/>
    <property type="match status" value="1"/>
</dbReference>
<dbReference type="FunFam" id="2.40.50.140:FF:000112">
    <property type="entry name" value="Exosome complex component RRP40"/>
    <property type="match status" value="1"/>
</dbReference>
<dbReference type="OrthoDB" id="340500at2759"/>
<dbReference type="AlphaFoldDB" id="A0A4P9Z550"/>
<gene>
    <name evidence="12" type="ORF">SYNPS1DRAFT_12418</name>
</gene>
<dbReference type="EMBL" id="KZ989179">
    <property type="protein sequence ID" value="RKP27615.1"/>
    <property type="molecule type" value="Genomic_DNA"/>
</dbReference>
<dbReference type="CDD" id="cd22526">
    <property type="entry name" value="KH-I_Rrp40"/>
    <property type="match status" value="1"/>
</dbReference>
<dbReference type="Pfam" id="PF15985">
    <property type="entry name" value="KH_6"/>
    <property type="match status" value="1"/>
</dbReference>
<evidence type="ECO:0000256" key="3">
    <source>
        <dbReference type="ARBA" id="ARBA00007841"/>
    </source>
</evidence>
<dbReference type="GO" id="GO:0000177">
    <property type="term" value="C:cytoplasmic exosome (RNase complex)"/>
    <property type="evidence" value="ECO:0007669"/>
    <property type="project" value="TreeGrafter"/>
</dbReference>
<dbReference type="SUPFAM" id="SSF110324">
    <property type="entry name" value="Ribosomal L27 protein-like"/>
    <property type="match status" value="1"/>
</dbReference>
<comment type="similarity">
    <text evidence="3">Belongs to the RRP40 family.</text>
</comment>
<dbReference type="GO" id="GO:0071035">
    <property type="term" value="P:nuclear polyadenylation-dependent rRNA catabolic process"/>
    <property type="evidence" value="ECO:0007669"/>
    <property type="project" value="TreeGrafter"/>
</dbReference>
<accession>A0A4P9Z550</accession>
<dbReference type="InterPro" id="IPR049469">
    <property type="entry name" value="RRP40_KH-I"/>
</dbReference>
<dbReference type="InterPro" id="IPR012340">
    <property type="entry name" value="NA-bd_OB-fold"/>
</dbReference>
<evidence type="ECO:0000313" key="13">
    <source>
        <dbReference type="Proteomes" id="UP000278143"/>
    </source>
</evidence>
<feature type="domain" description="Exosome complex exonuclease Rrp40 N-terminal" evidence="11">
    <location>
        <begin position="26"/>
        <end position="64"/>
    </location>
</feature>
<dbReference type="GO" id="GO:0000467">
    <property type="term" value="P:exonucleolytic trimming to generate mature 3'-end of 5.8S rRNA from tricistronic rRNA transcript (SSU-rRNA, 5.8S rRNA, LSU-rRNA)"/>
    <property type="evidence" value="ECO:0007669"/>
    <property type="project" value="TreeGrafter"/>
</dbReference>
<dbReference type="GO" id="GO:0000176">
    <property type="term" value="C:nuclear exosome (RNase complex)"/>
    <property type="evidence" value="ECO:0007669"/>
    <property type="project" value="TreeGrafter"/>
</dbReference>
<dbReference type="GO" id="GO:0071051">
    <property type="term" value="P:poly(A)-dependent snoRNA 3'-end processing"/>
    <property type="evidence" value="ECO:0007669"/>
    <property type="project" value="TreeGrafter"/>
</dbReference>
<keyword evidence="4" id="KW-0963">Cytoplasm</keyword>
<evidence type="ECO:0000256" key="5">
    <source>
        <dbReference type="ARBA" id="ARBA00022552"/>
    </source>
</evidence>
<keyword evidence="7" id="KW-0694">RNA-binding</keyword>
<keyword evidence="5" id="KW-0698">rRNA processing</keyword>
<evidence type="ECO:0000256" key="6">
    <source>
        <dbReference type="ARBA" id="ARBA00022835"/>
    </source>
</evidence>
<dbReference type="Proteomes" id="UP000278143">
    <property type="component" value="Unassembled WGS sequence"/>
</dbReference>
<evidence type="ECO:0000313" key="12">
    <source>
        <dbReference type="EMBL" id="RKP27615.1"/>
    </source>
</evidence>
<evidence type="ECO:0000256" key="7">
    <source>
        <dbReference type="ARBA" id="ARBA00022884"/>
    </source>
</evidence>
<dbReference type="CDD" id="cd05790">
    <property type="entry name" value="S1_Rrp40"/>
    <property type="match status" value="1"/>
</dbReference>
<dbReference type="InterPro" id="IPR036612">
    <property type="entry name" value="KH_dom_type_1_sf"/>
</dbReference>
<keyword evidence="6" id="KW-0271">Exosome</keyword>
<keyword evidence="13" id="KW-1185">Reference proteome</keyword>
<dbReference type="InterPro" id="IPR026699">
    <property type="entry name" value="Exosome_RNA_bind1/RRP40/RRP4"/>
</dbReference>
<dbReference type="PANTHER" id="PTHR21321">
    <property type="entry name" value="PNAS-3 RELATED"/>
    <property type="match status" value="1"/>
</dbReference>
<dbReference type="InterPro" id="IPR041054">
    <property type="entry name" value="Rrp40_N_euk"/>
</dbReference>